<accession>A0A195FIT9</accession>
<reference evidence="1 2" key="1">
    <citation type="submission" date="2016-03" db="EMBL/GenBank/DDBJ databases">
        <title>Trachymyrmex septentrionalis WGS genome.</title>
        <authorList>
            <person name="Nygaard S."/>
            <person name="Hu H."/>
            <person name="Boomsma J."/>
            <person name="Zhang G."/>
        </authorList>
    </citation>
    <scope>NUCLEOTIDE SEQUENCE [LARGE SCALE GENOMIC DNA]</scope>
    <source>
        <strain evidence="1">Tsep2-gDNA-1</strain>
        <tissue evidence="1">Whole body</tissue>
    </source>
</reference>
<name>A0A195FIT9_9HYME</name>
<proteinExistence type="predicted"/>
<gene>
    <name evidence="1" type="ORF">ALC56_05231</name>
</gene>
<evidence type="ECO:0000313" key="2">
    <source>
        <dbReference type="Proteomes" id="UP000078541"/>
    </source>
</evidence>
<keyword evidence="2" id="KW-1185">Reference proteome</keyword>
<evidence type="ECO:0000313" key="1">
    <source>
        <dbReference type="EMBL" id="KYN40286.1"/>
    </source>
</evidence>
<dbReference type="Proteomes" id="UP000078541">
    <property type="component" value="Unassembled WGS sequence"/>
</dbReference>
<sequence length="20" mass="2100">MKAIIVIIVFTVRKAGVLAG</sequence>
<dbReference type="EMBL" id="KQ981523">
    <property type="protein sequence ID" value="KYN40286.1"/>
    <property type="molecule type" value="Genomic_DNA"/>
</dbReference>
<organism evidence="1 2">
    <name type="scientific">Trachymyrmex septentrionalis</name>
    <dbReference type="NCBI Taxonomy" id="34720"/>
    <lineage>
        <taxon>Eukaryota</taxon>
        <taxon>Metazoa</taxon>
        <taxon>Ecdysozoa</taxon>
        <taxon>Arthropoda</taxon>
        <taxon>Hexapoda</taxon>
        <taxon>Insecta</taxon>
        <taxon>Pterygota</taxon>
        <taxon>Neoptera</taxon>
        <taxon>Endopterygota</taxon>
        <taxon>Hymenoptera</taxon>
        <taxon>Apocrita</taxon>
        <taxon>Aculeata</taxon>
        <taxon>Formicoidea</taxon>
        <taxon>Formicidae</taxon>
        <taxon>Myrmicinae</taxon>
        <taxon>Trachymyrmex</taxon>
    </lineage>
</organism>
<dbReference type="AlphaFoldDB" id="A0A195FIT9"/>
<protein>
    <submittedName>
        <fullName evidence="1">Uncharacterized protein</fullName>
    </submittedName>
</protein>